<sequence length="237" mass="24496">MSQEKGLPKGGFLWRAACRVAPVILGYVPVGFAYGVLAKNAGLSTQNILSMSVLVFAGSAQFIAVGLLAAGASMAGIVLTTFVVNLRHLLFAAALSPSLGTWRRRDLSFLAFELTDETFALHAGALRQGPLSRAETLAVGVMAQAAWVLGSFLGAVAGAEIGDVRPIALDFALPAMFIALLAGQVKTRTHLAVALFSGILSTALALFGVDRFGVLAATLAGAALGTLWQALIRPTSS</sequence>
<keyword evidence="3" id="KW-0813">Transport</keyword>
<feature type="transmembrane region" description="Helical" evidence="8">
    <location>
        <begin position="214"/>
        <end position="232"/>
    </location>
</feature>
<keyword evidence="7 8" id="KW-0472">Membrane</keyword>
<keyword evidence="5 8" id="KW-0812">Transmembrane</keyword>
<dbReference type="Proteomes" id="UP000469724">
    <property type="component" value="Unassembled WGS sequence"/>
</dbReference>
<evidence type="ECO:0000256" key="4">
    <source>
        <dbReference type="ARBA" id="ARBA00022475"/>
    </source>
</evidence>
<dbReference type="RefSeq" id="WP_163303735.1">
    <property type="nucleotide sequence ID" value="NZ_JAAGRQ010000126.1"/>
</dbReference>
<dbReference type="InterPro" id="IPR011606">
    <property type="entry name" value="Brnchd-chn_aa_trnsp_permease"/>
</dbReference>
<feature type="transmembrane region" description="Helical" evidence="8">
    <location>
        <begin position="164"/>
        <end position="183"/>
    </location>
</feature>
<keyword evidence="6 8" id="KW-1133">Transmembrane helix</keyword>
<comment type="subcellular location">
    <subcellularLocation>
        <location evidence="1">Cell membrane</location>
        <topology evidence="1">Multi-pass membrane protein</topology>
    </subcellularLocation>
</comment>
<feature type="transmembrane region" description="Helical" evidence="8">
    <location>
        <begin position="190"/>
        <end position="208"/>
    </location>
</feature>
<reference evidence="9 10" key="1">
    <citation type="submission" date="2020-02" db="EMBL/GenBank/DDBJ databases">
        <title>Comparative genomics of sulfur disproportionating microorganisms.</title>
        <authorList>
            <person name="Ward L.M."/>
            <person name="Bertran E."/>
            <person name="Johnston D.T."/>
        </authorList>
    </citation>
    <scope>NUCLEOTIDE SEQUENCE [LARGE SCALE GENOMIC DNA]</scope>
    <source>
        <strain evidence="9 10">DSM 3696</strain>
    </source>
</reference>
<dbReference type="AlphaFoldDB" id="A0A7K3NS83"/>
<organism evidence="9 10">
    <name type="scientific">Desulfolutivibrio sulfodismutans</name>
    <dbReference type="NCBI Taxonomy" id="63561"/>
    <lineage>
        <taxon>Bacteria</taxon>
        <taxon>Pseudomonadati</taxon>
        <taxon>Thermodesulfobacteriota</taxon>
        <taxon>Desulfovibrionia</taxon>
        <taxon>Desulfovibrionales</taxon>
        <taxon>Desulfovibrionaceae</taxon>
        <taxon>Desulfolutivibrio</taxon>
    </lineage>
</organism>
<dbReference type="GO" id="GO:1903785">
    <property type="term" value="P:L-valine transmembrane transport"/>
    <property type="evidence" value="ECO:0007669"/>
    <property type="project" value="TreeGrafter"/>
</dbReference>
<gene>
    <name evidence="9" type="ORF">G3N56_18170</name>
</gene>
<evidence type="ECO:0000313" key="10">
    <source>
        <dbReference type="Proteomes" id="UP000469724"/>
    </source>
</evidence>
<name>A0A7K3NS83_9BACT</name>
<evidence type="ECO:0000256" key="7">
    <source>
        <dbReference type="ARBA" id="ARBA00023136"/>
    </source>
</evidence>
<dbReference type="Pfam" id="PF03591">
    <property type="entry name" value="AzlC"/>
    <property type="match status" value="1"/>
</dbReference>
<keyword evidence="10" id="KW-1185">Reference proteome</keyword>
<evidence type="ECO:0000256" key="8">
    <source>
        <dbReference type="SAM" id="Phobius"/>
    </source>
</evidence>
<comment type="caution">
    <text evidence="9">The sequence shown here is derived from an EMBL/GenBank/DDBJ whole genome shotgun (WGS) entry which is preliminary data.</text>
</comment>
<dbReference type="PANTHER" id="PTHR34979:SF1">
    <property type="entry name" value="INNER MEMBRANE PROTEIN YGAZ"/>
    <property type="match status" value="1"/>
</dbReference>
<protein>
    <submittedName>
        <fullName evidence="9">AzlC family ABC transporter permease</fullName>
    </submittedName>
</protein>
<feature type="transmembrane region" description="Helical" evidence="8">
    <location>
        <begin position="12"/>
        <end position="36"/>
    </location>
</feature>
<comment type="similarity">
    <text evidence="2">Belongs to the AzlC family.</text>
</comment>
<dbReference type="PANTHER" id="PTHR34979">
    <property type="entry name" value="INNER MEMBRANE PROTEIN YGAZ"/>
    <property type="match status" value="1"/>
</dbReference>
<evidence type="ECO:0000313" key="9">
    <source>
        <dbReference type="EMBL" id="NDY58665.1"/>
    </source>
</evidence>
<evidence type="ECO:0000256" key="1">
    <source>
        <dbReference type="ARBA" id="ARBA00004651"/>
    </source>
</evidence>
<dbReference type="GO" id="GO:0005886">
    <property type="term" value="C:plasma membrane"/>
    <property type="evidence" value="ECO:0007669"/>
    <property type="project" value="UniProtKB-SubCell"/>
</dbReference>
<evidence type="ECO:0000256" key="3">
    <source>
        <dbReference type="ARBA" id="ARBA00022448"/>
    </source>
</evidence>
<evidence type="ECO:0000256" key="2">
    <source>
        <dbReference type="ARBA" id="ARBA00010735"/>
    </source>
</evidence>
<feature type="transmembrane region" description="Helical" evidence="8">
    <location>
        <begin position="137"/>
        <end position="158"/>
    </location>
</feature>
<accession>A0A7K3NS83</accession>
<evidence type="ECO:0000256" key="5">
    <source>
        <dbReference type="ARBA" id="ARBA00022692"/>
    </source>
</evidence>
<keyword evidence="4" id="KW-1003">Cell membrane</keyword>
<evidence type="ECO:0000256" key="6">
    <source>
        <dbReference type="ARBA" id="ARBA00022989"/>
    </source>
</evidence>
<dbReference type="EMBL" id="JAAGRQ010000126">
    <property type="protein sequence ID" value="NDY58665.1"/>
    <property type="molecule type" value="Genomic_DNA"/>
</dbReference>
<proteinExistence type="inferred from homology"/>